<feature type="compositionally biased region" description="Basic and acidic residues" evidence="1">
    <location>
        <begin position="15"/>
        <end position="29"/>
    </location>
</feature>
<dbReference type="OrthoDB" id="2125770at2759"/>
<keyword evidence="3" id="KW-1185">Reference proteome</keyword>
<protein>
    <submittedName>
        <fullName evidence="2">Pericentriolar material 1</fullName>
    </submittedName>
</protein>
<reference evidence="2" key="1">
    <citation type="submission" date="2025-08" db="UniProtKB">
        <authorList>
            <consortium name="Ensembl"/>
        </authorList>
    </citation>
    <scope>IDENTIFICATION</scope>
</reference>
<feature type="compositionally biased region" description="Basic and acidic residues" evidence="1">
    <location>
        <begin position="41"/>
        <end position="56"/>
    </location>
</feature>
<dbReference type="GeneTree" id="ENSGT00390000006641"/>
<gene>
    <name evidence="2" type="primary">PCM1</name>
</gene>
<dbReference type="AlphaFoldDB" id="A0A8C5LXS3"/>
<dbReference type="Proteomes" id="UP000694569">
    <property type="component" value="Unplaced"/>
</dbReference>
<feature type="region of interest" description="Disordered" evidence="1">
    <location>
        <begin position="111"/>
        <end position="130"/>
    </location>
</feature>
<dbReference type="GO" id="GO:0034454">
    <property type="term" value="P:microtubule anchoring at centrosome"/>
    <property type="evidence" value="ECO:0007669"/>
    <property type="project" value="InterPro"/>
</dbReference>
<feature type="compositionally biased region" description="Polar residues" evidence="1">
    <location>
        <begin position="57"/>
        <end position="66"/>
    </location>
</feature>
<evidence type="ECO:0000313" key="3">
    <source>
        <dbReference type="Proteomes" id="UP000694569"/>
    </source>
</evidence>
<sequence>MATGGGPPEEVVDQDLPHWSHESFEDRLNNMDWSGQKKANRSSEKNKKKLGVDYETRFTNSISPESSPGVGRRRTRTPHTFPHTRYVSQMSVPEQAELERLKQKINFDLDQQSIGSDSQGRATAANNKRQLSDTRKPFNFLPLQLNTNKDKTSPMFGYLPFSPNPLLDSMLIQYFRVAKKRTMFGLYILQWDLVL</sequence>
<evidence type="ECO:0000256" key="1">
    <source>
        <dbReference type="SAM" id="MobiDB-lite"/>
    </source>
</evidence>
<dbReference type="GO" id="GO:0034451">
    <property type="term" value="C:centriolar satellite"/>
    <property type="evidence" value="ECO:0007669"/>
    <property type="project" value="TreeGrafter"/>
</dbReference>
<reference evidence="2" key="2">
    <citation type="submission" date="2025-09" db="UniProtKB">
        <authorList>
            <consortium name="Ensembl"/>
        </authorList>
    </citation>
    <scope>IDENTIFICATION</scope>
</reference>
<dbReference type="InterPro" id="IPR024138">
    <property type="entry name" value="Pericentriolar_Pcm1"/>
</dbReference>
<dbReference type="GO" id="GO:0036064">
    <property type="term" value="C:ciliary basal body"/>
    <property type="evidence" value="ECO:0007669"/>
    <property type="project" value="TreeGrafter"/>
</dbReference>
<dbReference type="GO" id="GO:0071539">
    <property type="term" value="P:protein localization to centrosome"/>
    <property type="evidence" value="ECO:0007669"/>
    <property type="project" value="InterPro"/>
</dbReference>
<organism evidence="2 3">
    <name type="scientific">Leptobrachium leishanense</name>
    <name type="common">Leishan spiny toad</name>
    <dbReference type="NCBI Taxonomy" id="445787"/>
    <lineage>
        <taxon>Eukaryota</taxon>
        <taxon>Metazoa</taxon>
        <taxon>Chordata</taxon>
        <taxon>Craniata</taxon>
        <taxon>Vertebrata</taxon>
        <taxon>Euteleostomi</taxon>
        <taxon>Amphibia</taxon>
        <taxon>Batrachia</taxon>
        <taxon>Anura</taxon>
        <taxon>Pelobatoidea</taxon>
        <taxon>Megophryidae</taxon>
        <taxon>Leptobrachium</taxon>
    </lineage>
</organism>
<dbReference type="PANTHER" id="PTHR14164">
    <property type="entry name" value="PERICENTRIOLAR MATERIAL 1-RELATED"/>
    <property type="match status" value="1"/>
</dbReference>
<feature type="compositionally biased region" description="Polar residues" evidence="1">
    <location>
        <begin position="111"/>
        <end position="129"/>
    </location>
</feature>
<feature type="region of interest" description="Disordered" evidence="1">
    <location>
        <begin position="1"/>
        <end position="79"/>
    </location>
</feature>
<accession>A0A8C5LXS3</accession>
<dbReference type="PANTHER" id="PTHR14164:SF12">
    <property type="entry name" value="PERICENTRIOLAR MATERIAL 1 PROTEIN"/>
    <property type="match status" value="1"/>
</dbReference>
<dbReference type="Ensembl" id="ENSLLET00000004011.1">
    <property type="protein sequence ID" value="ENSLLEP00000003829.1"/>
    <property type="gene ID" value="ENSLLEG00000001964.1"/>
</dbReference>
<evidence type="ECO:0000313" key="2">
    <source>
        <dbReference type="Ensembl" id="ENSLLEP00000003829.1"/>
    </source>
</evidence>
<dbReference type="GO" id="GO:1905515">
    <property type="term" value="P:non-motile cilium assembly"/>
    <property type="evidence" value="ECO:0007669"/>
    <property type="project" value="TreeGrafter"/>
</dbReference>
<proteinExistence type="predicted"/>
<name>A0A8C5LXS3_9ANUR</name>